<dbReference type="InterPro" id="IPR000330">
    <property type="entry name" value="SNF2_N"/>
</dbReference>
<dbReference type="CDD" id="cd18793">
    <property type="entry name" value="SF2_C_SNF"/>
    <property type="match status" value="1"/>
</dbReference>
<dbReference type="SUPFAM" id="SSF52540">
    <property type="entry name" value="P-loop containing nucleoside triphosphate hydrolases"/>
    <property type="match status" value="2"/>
</dbReference>
<dbReference type="Pfam" id="PF00176">
    <property type="entry name" value="SNF2-rel_dom"/>
    <property type="match status" value="1"/>
</dbReference>
<accession>A0A7M5X019</accession>
<keyword evidence="13" id="KW-1185">Reference proteome</keyword>
<evidence type="ECO:0000256" key="9">
    <source>
        <dbReference type="SAM" id="MobiDB-lite"/>
    </source>
</evidence>
<evidence type="ECO:0000256" key="3">
    <source>
        <dbReference type="ARBA" id="ARBA00022801"/>
    </source>
</evidence>
<name>A0A7M5X019_9CNID</name>
<keyword evidence="3" id="KW-0378">Hydrolase</keyword>
<evidence type="ECO:0000259" key="10">
    <source>
        <dbReference type="PROSITE" id="PS51192"/>
    </source>
</evidence>
<dbReference type="Gene3D" id="3.40.50.10810">
    <property type="entry name" value="Tandem AAA-ATPase domain"/>
    <property type="match status" value="1"/>
</dbReference>
<keyword evidence="5" id="KW-0067">ATP-binding</keyword>
<evidence type="ECO:0000313" key="13">
    <source>
        <dbReference type="Proteomes" id="UP000594262"/>
    </source>
</evidence>
<keyword evidence="7" id="KW-0238">DNA-binding</keyword>
<keyword evidence="2" id="KW-0547">Nucleotide-binding</keyword>
<dbReference type="GO" id="GO:0005634">
    <property type="term" value="C:nucleus"/>
    <property type="evidence" value="ECO:0007669"/>
    <property type="project" value="UniProtKB-SubCell"/>
</dbReference>
<evidence type="ECO:0008006" key="14">
    <source>
        <dbReference type="Google" id="ProtNLM"/>
    </source>
</evidence>
<keyword evidence="6" id="KW-0156">Chromatin regulator</keyword>
<dbReference type="Pfam" id="PF00271">
    <property type="entry name" value="Helicase_C"/>
    <property type="match status" value="1"/>
</dbReference>
<dbReference type="GO" id="GO:0004386">
    <property type="term" value="F:helicase activity"/>
    <property type="evidence" value="ECO:0007669"/>
    <property type="project" value="UniProtKB-KW"/>
</dbReference>
<keyword evidence="4" id="KW-0347">Helicase</keyword>
<evidence type="ECO:0000256" key="7">
    <source>
        <dbReference type="ARBA" id="ARBA00023125"/>
    </source>
</evidence>
<evidence type="ECO:0000256" key="4">
    <source>
        <dbReference type="ARBA" id="ARBA00022806"/>
    </source>
</evidence>
<dbReference type="GO" id="GO:0005524">
    <property type="term" value="F:ATP binding"/>
    <property type="evidence" value="ECO:0007669"/>
    <property type="project" value="UniProtKB-KW"/>
</dbReference>
<dbReference type="SMART" id="SM00490">
    <property type="entry name" value="HELICc"/>
    <property type="match status" value="1"/>
</dbReference>
<dbReference type="SMART" id="SM00487">
    <property type="entry name" value="DEXDc"/>
    <property type="match status" value="1"/>
</dbReference>
<dbReference type="InterPro" id="IPR049730">
    <property type="entry name" value="SNF2/RAD54-like_C"/>
</dbReference>
<feature type="compositionally biased region" description="Acidic residues" evidence="9">
    <location>
        <begin position="86"/>
        <end position="104"/>
    </location>
</feature>
<evidence type="ECO:0000256" key="8">
    <source>
        <dbReference type="ARBA" id="ARBA00023242"/>
    </source>
</evidence>
<dbReference type="GO" id="GO:0003677">
    <property type="term" value="F:DNA binding"/>
    <property type="evidence" value="ECO:0007669"/>
    <property type="project" value="UniProtKB-KW"/>
</dbReference>
<evidence type="ECO:0000259" key="11">
    <source>
        <dbReference type="PROSITE" id="PS51194"/>
    </source>
</evidence>
<evidence type="ECO:0000256" key="5">
    <source>
        <dbReference type="ARBA" id="ARBA00022840"/>
    </source>
</evidence>
<evidence type="ECO:0000256" key="1">
    <source>
        <dbReference type="ARBA" id="ARBA00004123"/>
    </source>
</evidence>
<dbReference type="InterPro" id="IPR001650">
    <property type="entry name" value="Helicase_C-like"/>
</dbReference>
<dbReference type="InterPro" id="IPR038718">
    <property type="entry name" value="SNF2-like_sf"/>
</dbReference>
<dbReference type="OrthoDB" id="448448at2759"/>
<dbReference type="AlphaFoldDB" id="A0A7M5X019"/>
<feature type="domain" description="Helicase ATP-binding" evidence="10">
    <location>
        <begin position="250"/>
        <end position="416"/>
    </location>
</feature>
<organism evidence="12 13">
    <name type="scientific">Clytia hemisphaerica</name>
    <dbReference type="NCBI Taxonomy" id="252671"/>
    <lineage>
        <taxon>Eukaryota</taxon>
        <taxon>Metazoa</taxon>
        <taxon>Cnidaria</taxon>
        <taxon>Hydrozoa</taxon>
        <taxon>Hydroidolina</taxon>
        <taxon>Leptothecata</taxon>
        <taxon>Obeliida</taxon>
        <taxon>Clytiidae</taxon>
        <taxon>Clytia</taxon>
    </lineage>
</organism>
<dbReference type="GeneID" id="136824377"/>
<reference evidence="12" key="1">
    <citation type="submission" date="2021-01" db="UniProtKB">
        <authorList>
            <consortium name="EnsemblMetazoa"/>
        </authorList>
    </citation>
    <scope>IDENTIFICATION</scope>
</reference>
<dbReference type="InterPro" id="IPR014001">
    <property type="entry name" value="Helicase_ATP-bd"/>
</dbReference>
<keyword evidence="8" id="KW-0539">Nucleus</keyword>
<proteinExistence type="predicted"/>
<comment type="subcellular location">
    <subcellularLocation>
        <location evidence="1">Nucleus</location>
    </subcellularLocation>
</comment>
<dbReference type="FunFam" id="3.40.50.10810:FF:000005">
    <property type="entry name" value="Photoperiod-independent early flowering 1"/>
    <property type="match status" value="1"/>
</dbReference>
<feature type="domain" description="Helicase C-terminal" evidence="11">
    <location>
        <begin position="601"/>
        <end position="757"/>
    </location>
</feature>
<dbReference type="PANTHER" id="PTHR10799">
    <property type="entry name" value="SNF2/RAD54 HELICASE FAMILY"/>
    <property type="match status" value="1"/>
</dbReference>
<sequence length="796" mass="91405">MSLSLEGFAYKKKPSVFSIESSDSEGEQQEKVPESQILAPSNRSKKRKAVIIASDSEDSEPEVIEALSSPPATSKQPPKRKRICIDDDDDDDIDDDDFQNDDVGSENGQLNDSIEDDIDEIITEKNTFREFLNTCQIDELLRVDNVSQTRAAQIVSLRPFSTNKEMSDKINEKVKGFKFQTLYDSYIEYVRDLDAFEKLLRKCVSISNQVRQETLMLTQDSDHLPIQQPSCVPPELKLKHYQMIGLNWLAMLHEKDLSAILADQMGLGKTIQTLAFIGYLFENGQPGRILIVCPVSTLDNWLREFEKWLPDVSYITYTGNPDERRYIRQDIWNNESDIIITSYNMVVSSPKDRAFFRKLEFQYMIMDEAHMMKNMRTERYRNFDRINAKQKLLLTGTPLQNDIIELMSLLNFLMPTLFSQHHETVKRIFFNRSDAKSESSSAFRKKYINKVKQIVKPFMMRRLKSEVLGDLPEKREETCLCPLNTAQSQLYRSYVSSFAAEQNENSESRSDAAGLGVLMNLRKVTNHPLLVRSLYTYEKLKEMARLYVTSPLHFDCDYNYVLEDMTVLSDSELHQLCNKEAGLRHLKLSNEVLTSSGKLKMLDTLLPKLKEQGHRVLIFSQFVIVLDLIQEYLKIRQHSFVRFDGSTKGCDRQGIIDEFNNNRDIFIFLLSTRSGGLGINLTSADTVILHDIDFNPYNDKQAEDRCHRVGQTKDVTIYRLIGKDTIEENMLKIGEKKLELEKKLVGNRSDKGVTGTTIDTCADEEEAEEDDKATKIHLLTELRNAIKESNVAAVGS</sequence>
<dbReference type="PROSITE" id="PS51192">
    <property type="entry name" value="HELICASE_ATP_BIND_1"/>
    <property type="match status" value="1"/>
</dbReference>
<dbReference type="PROSITE" id="PS51194">
    <property type="entry name" value="HELICASE_CTER"/>
    <property type="match status" value="1"/>
</dbReference>
<dbReference type="InterPro" id="IPR027417">
    <property type="entry name" value="P-loop_NTPase"/>
</dbReference>
<dbReference type="Gene3D" id="3.40.50.300">
    <property type="entry name" value="P-loop containing nucleotide triphosphate hydrolases"/>
    <property type="match status" value="1"/>
</dbReference>
<dbReference type="Proteomes" id="UP000594262">
    <property type="component" value="Unplaced"/>
</dbReference>
<dbReference type="GO" id="GO:0016787">
    <property type="term" value="F:hydrolase activity"/>
    <property type="evidence" value="ECO:0007669"/>
    <property type="project" value="UniProtKB-KW"/>
</dbReference>
<dbReference type="EnsemblMetazoa" id="CLYHEMT015634.1">
    <property type="protein sequence ID" value="CLYHEMP015634.1"/>
    <property type="gene ID" value="CLYHEMG015634"/>
</dbReference>
<evidence type="ECO:0000256" key="6">
    <source>
        <dbReference type="ARBA" id="ARBA00022853"/>
    </source>
</evidence>
<evidence type="ECO:0000256" key="2">
    <source>
        <dbReference type="ARBA" id="ARBA00022741"/>
    </source>
</evidence>
<dbReference type="RefSeq" id="XP_066936632.1">
    <property type="nucleotide sequence ID" value="XM_067080531.1"/>
</dbReference>
<protein>
    <recommendedName>
        <fullName evidence="14">SWI/SNF-related matrix-associated actin-dependent regulator of chromatin subfamily A containing DEAD/H box 1</fullName>
    </recommendedName>
</protein>
<dbReference type="GO" id="GO:0006325">
    <property type="term" value="P:chromatin organization"/>
    <property type="evidence" value="ECO:0007669"/>
    <property type="project" value="UniProtKB-KW"/>
</dbReference>
<evidence type="ECO:0000313" key="12">
    <source>
        <dbReference type="EnsemblMetazoa" id="CLYHEMP015634.1"/>
    </source>
</evidence>
<feature type="region of interest" description="Disordered" evidence="9">
    <location>
        <begin position="14"/>
        <end position="111"/>
    </location>
</feature>